<dbReference type="AlphaFoldDB" id="A0A4C1XGM9"/>
<gene>
    <name evidence="1" type="ORF">EVAR_44658_1</name>
</gene>
<accession>A0A4C1XGM9</accession>
<evidence type="ECO:0000313" key="2">
    <source>
        <dbReference type="Proteomes" id="UP000299102"/>
    </source>
</evidence>
<evidence type="ECO:0000313" key="1">
    <source>
        <dbReference type="EMBL" id="GBP62250.1"/>
    </source>
</evidence>
<reference evidence="1 2" key="1">
    <citation type="journal article" date="2019" name="Commun. Biol.">
        <title>The bagworm genome reveals a unique fibroin gene that provides high tensile strength.</title>
        <authorList>
            <person name="Kono N."/>
            <person name="Nakamura H."/>
            <person name="Ohtoshi R."/>
            <person name="Tomita M."/>
            <person name="Numata K."/>
            <person name="Arakawa K."/>
        </authorList>
    </citation>
    <scope>NUCLEOTIDE SEQUENCE [LARGE SCALE GENOMIC DNA]</scope>
</reference>
<dbReference type="EMBL" id="BGZK01000836">
    <property type="protein sequence ID" value="GBP62250.1"/>
    <property type="molecule type" value="Genomic_DNA"/>
</dbReference>
<protein>
    <submittedName>
        <fullName evidence="1">Uncharacterized protein</fullName>
    </submittedName>
</protein>
<organism evidence="1 2">
    <name type="scientific">Eumeta variegata</name>
    <name type="common">Bagworm moth</name>
    <name type="synonym">Eumeta japonica</name>
    <dbReference type="NCBI Taxonomy" id="151549"/>
    <lineage>
        <taxon>Eukaryota</taxon>
        <taxon>Metazoa</taxon>
        <taxon>Ecdysozoa</taxon>
        <taxon>Arthropoda</taxon>
        <taxon>Hexapoda</taxon>
        <taxon>Insecta</taxon>
        <taxon>Pterygota</taxon>
        <taxon>Neoptera</taxon>
        <taxon>Endopterygota</taxon>
        <taxon>Lepidoptera</taxon>
        <taxon>Glossata</taxon>
        <taxon>Ditrysia</taxon>
        <taxon>Tineoidea</taxon>
        <taxon>Psychidae</taxon>
        <taxon>Oiketicinae</taxon>
        <taxon>Eumeta</taxon>
    </lineage>
</organism>
<comment type="caution">
    <text evidence="1">The sequence shown here is derived from an EMBL/GenBank/DDBJ whole genome shotgun (WGS) entry which is preliminary data.</text>
</comment>
<dbReference type="Proteomes" id="UP000299102">
    <property type="component" value="Unassembled WGS sequence"/>
</dbReference>
<proteinExistence type="predicted"/>
<sequence length="116" mass="13559">MCKLVPHPISMEPILFTLKNPVQKRPDAARTKERLSLARAQWESANRPPRRLQRVNGKCTFVYLFTNPNSAPDSKPSLTLDVDDQYYFPFWLRSRIRYRLSVRFSNSSALMKSRGE</sequence>
<keyword evidence="2" id="KW-1185">Reference proteome</keyword>
<name>A0A4C1XGM9_EUMVA</name>